<gene>
    <name evidence="2" type="ORF">AB6A40_009413</name>
</gene>
<accession>A0ABD6EX15</accession>
<reference evidence="2 3" key="1">
    <citation type="submission" date="2024-08" db="EMBL/GenBank/DDBJ databases">
        <title>Gnathostoma spinigerum genome.</title>
        <authorList>
            <person name="Gonzalez-Bertolin B."/>
            <person name="Monzon S."/>
            <person name="Zaballos A."/>
            <person name="Jimenez P."/>
            <person name="Dekumyoy P."/>
            <person name="Varona S."/>
            <person name="Cuesta I."/>
            <person name="Sumanam S."/>
            <person name="Adisakwattana P."/>
            <person name="Gasser R.B."/>
            <person name="Hernandez-Gonzalez A."/>
            <person name="Young N.D."/>
            <person name="Perteguer M.J."/>
        </authorList>
    </citation>
    <scope>NUCLEOTIDE SEQUENCE [LARGE SCALE GENOMIC DNA]</scope>
    <source>
        <strain evidence="2">AL3</strain>
        <tissue evidence="2">Liver</tissue>
    </source>
</reference>
<dbReference type="EMBL" id="JBGFUD010009894">
    <property type="protein sequence ID" value="MFH4982704.1"/>
    <property type="molecule type" value="Genomic_DNA"/>
</dbReference>
<proteinExistence type="predicted"/>
<organism evidence="2 3">
    <name type="scientific">Gnathostoma spinigerum</name>
    <dbReference type="NCBI Taxonomy" id="75299"/>
    <lineage>
        <taxon>Eukaryota</taxon>
        <taxon>Metazoa</taxon>
        <taxon>Ecdysozoa</taxon>
        <taxon>Nematoda</taxon>
        <taxon>Chromadorea</taxon>
        <taxon>Rhabditida</taxon>
        <taxon>Spirurina</taxon>
        <taxon>Gnathostomatomorpha</taxon>
        <taxon>Gnathostomatoidea</taxon>
        <taxon>Gnathostomatidae</taxon>
        <taxon>Gnathostoma</taxon>
    </lineage>
</organism>
<evidence type="ECO:0000313" key="3">
    <source>
        <dbReference type="Proteomes" id="UP001608902"/>
    </source>
</evidence>
<sequence>MGCCSSSNQPAPPPTDVCKLQSSRSTNSNLRGVLHRLHRPPHIDPCAISNKSNSFTQKTADLSSYRSNVLSVVASSIPLFRSPLSMAAIRRATHTRTTSDVPRLSKIPPLESLF</sequence>
<evidence type="ECO:0000313" key="2">
    <source>
        <dbReference type="EMBL" id="MFH4982704.1"/>
    </source>
</evidence>
<comment type="caution">
    <text evidence="2">The sequence shown here is derived from an EMBL/GenBank/DDBJ whole genome shotgun (WGS) entry which is preliminary data.</text>
</comment>
<keyword evidence="3" id="KW-1185">Reference proteome</keyword>
<name>A0ABD6EX15_9BILA</name>
<feature type="region of interest" description="Disordered" evidence="1">
    <location>
        <begin position="1"/>
        <end position="24"/>
    </location>
</feature>
<dbReference type="Proteomes" id="UP001608902">
    <property type="component" value="Unassembled WGS sequence"/>
</dbReference>
<evidence type="ECO:0000256" key="1">
    <source>
        <dbReference type="SAM" id="MobiDB-lite"/>
    </source>
</evidence>
<dbReference type="AlphaFoldDB" id="A0ABD6EX15"/>
<protein>
    <submittedName>
        <fullName evidence="2">Uncharacterized protein</fullName>
    </submittedName>
</protein>